<dbReference type="RefSeq" id="WP_369600478.1">
    <property type="nucleotide sequence ID" value="NZ_CP154858.1"/>
</dbReference>
<dbReference type="SUPFAM" id="SSF90123">
    <property type="entry name" value="ABC transporter transmembrane region"/>
    <property type="match status" value="1"/>
</dbReference>
<evidence type="ECO:0000256" key="9">
    <source>
        <dbReference type="SAM" id="Phobius"/>
    </source>
</evidence>
<dbReference type="PANTHER" id="PTHR43394:SF1">
    <property type="entry name" value="ATP-BINDING CASSETTE SUB-FAMILY B MEMBER 10, MITOCHONDRIAL"/>
    <property type="match status" value="1"/>
</dbReference>
<keyword evidence="2" id="KW-0813">Transport</keyword>
<dbReference type="InterPro" id="IPR011527">
    <property type="entry name" value="ABC1_TM_dom"/>
</dbReference>
<dbReference type="CDD" id="cd18544">
    <property type="entry name" value="ABC_6TM_TmrA_like"/>
    <property type="match status" value="1"/>
</dbReference>
<evidence type="ECO:0000256" key="8">
    <source>
        <dbReference type="ARBA" id="ARBA00023136"/>
    </source>
</evidence>
<dbReference type="PANTHER" id="PTHR43394">
    <property type="entry name" value="ATP-DEPENDENT PERMEASE MDL1, MITOCHONDRIAL"/>
    <property type="match status" value="1"/>
</dbReference>
<proteinExistence type="predicted"/>
<dbReference type="GO" id="GO:0005524">
    <property type="term" value="F:ATP binding"/>
    <property type="evidence" value="ECO:0007669"/>
    <property type="project" value="UniProtKB-KW"/>
</dbReference>
<gene>
    <name evidence="12" type="ORF">AAIA72_11570</name>
</gene>
<evidence type="ECO:0000259" key="11">
    <source>
        <dbReference type="PROSITE" id="PS50929"/>
    </source>
</evidence>
<evidence type="ECO:0000256" key="6">
    <source>
        <dbReference type="ARBA" id="ARBA00022840"/>
    </source>
</evidence>
<dbReference type="InterPro" id="IPR039421">
    <property type="entry name" value="Type_1_exporter"/>
</dbReference>
<feature type="domain" description="ABC transmembrane type-1" evidence="11">
    <location>
        <begin position="20"/>
        <end position="305"/>
    </location>
</feature>
<keyword evidence="4 9" id="KW-0812">Transmembrane</keyword>
<evidence type="ECO:0000256" key="2">
    <source>
        <dbReference type="ARBA" id="ARBA00022448"/>
    </source>
</evidence>
<dbReference type="KEGG" id="tcd:AAIA72_11570"/>
<feature type="transmembrane region" description="Helical" evidence="9">
    <location>
        <begin position="161"/>
        <end position="179"/>
    </location>
</feature>
<keyword evidence="7 9" id="KW-1133">Transmembrane helix</keyword>
<dbReference type="InterPro" id="IPR027417">
    <property type="entry name" value="P-loop_NTPase"/>
</dbReference>
<dbReference type="GO" id="GO:0005886">
    <property type="term" value="C:plasma membrane"/>
    <property type="evidence" value="ECO:0007669"/>
    <property type="project" value="UniProtKB-SubCell"/>
</dbReference>
<feature type="domain" description="ABC transporter" evidence="10">
    <location>
        <begin position="338"/>
        <end position="571"/>
    </location>
</feature>
<evidence type="ECO:0000256" key="3">
    <source>
        <dbReference type="ARBA" id="ARBA00022475"/>
    </source>
</evidence>
<dbReference type="GO" id="GO:0016887">
    <property type="term" value="F:ATP hydrolysis activity"/>
    <property type="evidence" value="ECO:0007669"/>
    <property type="project" value="InterPro"/>
</dbReference>
<evidence type="ECO:0000256" key="1">
    <source>
        <dbReference type="ARBA" id="ARBA00004651"/>
    </source>
</evidence>
<evidence type="ECO:0000256" key="4">
    <source>
        <dbReference type="ARBA" id="ARBA00022692"/>
    </source>
</evidence>
<dbReference type="PROSITE" id="PS50929">
    <property type="entry name" value="ABC_TM1F"/>
    <property type="match status" value="1"/>
</dbReference>
<accession>A0AB39UTV6</accession>
<keyword evidence="3" id="KW-1003">Cell membrane</keyword>
<dbReference type="Pfam" id="PF00005">
    <property type="entry name" value="ABC_tran"/>
    <property type="match status" value="1"/>
</dbReference>
<keyword evidence="5" id="KW-0547">Nucleotide-binding</keyword>
<dbReference type="Gene3D" id="3.40.50.300">
    <property type="entry name" value="P-loop containing nucleotide triphosphate hydrolases"/>
    <property type="match status" value="1"/>
</dbReference>
<feature type="transmembrane region" description="Helical" evidence="9">
    <location>
        <begin position="55"/>
        <end position="75"/>
    </location>
</feature>
<dbReference type="SUPFAM" id="SSF52540">
    <property type="entry name" value="P-loop containing nucleoside triphosphate hydrolases"/>
    <property type="match status" value="1"/>
</dbReference>
<feature type="transmembrane region" description="Helical" evidence="9">
    <location>
        <begin position="132"/>
        <end position="155"/>
    </location>
</feature>
<dbReference type="Gene3D" id="1.20.1560.10">
    <property type="entry name" value="ABC transporter type 1, transmembrane domain"/>
    <property type="match status" value="1"/>
</dbReference>
<dbReference type="FunFam" id="3.40.50.300:FF:000221">
    <property type="entry name" value="Multidrug ABC transporter ATP-binding protein"/>
    <property type="match status" value="1"/>
</dbReference>
<evidence type="ECO:0000313" key="12">
    <source>
        <dbReference type="EMBL" id="XDT71442.1"/>
    </source>
</evidence>
<keyword evidence="8 9" id="KW-0472">Membrane</keyword>
<dbReference type="AlphaFoldDB" id="A0AB39UTV6"/>
<keyword evidence="6" id="KW-0067">ATP-binding</keyword>
<dbReference type="EMBL" id="CP154858">
    <property type="protein sequence ID" value="XDT71442.1"/>
    <property type="molecule type" value="Genomic_DNA"/>
</dbReference>
<dbReference type="InterPro" id="IPR003593">
    <property type="entry name" value="AAA+_ATPase"/>
</dbReference>
<feature type="transmembrane region" description="Helical" evidence="9">
    <location>
        <begin position="244"/>
        <end position="267"/>
    </location>
</feature>
<dbReference type="GO" id="GO:0015421">
    <property type="term" value="F:ABC-type oligopeptide transporter activity"/>
    <property type="evidence" value="ECO:0007669"/>
    <property type="project" value="TreeGrafter"/>
</dbReference>
<reference evidence="12" key="1">
    <citation type="submission" date="2024-05" db="EMBL/GenBank/DDBJ databases">
        <title>Genome sequencing of novel strain.</title>
        <authorList>
            <person name="Ganbat D."/>
            <person name="Ganbat S."/>
            <person name="Lee S.-J."/>
        </authorList>
    </citation>
    <scope>NUCLEOTIDE SEQUENCE</scope>
    <source>
        <strain evidence="12">SMD15-11</strain>
    </source>
</reference>
<dbReference type="InterPro" id="IPR036640">
    <property type="entry name" value="ABC1_TM_sf"/>
</dbReference>
<sequence>MNPVLARLLRRSLSRRRLWVLGMLALLGATAAEVAGPYLIKHYVDEYLTAGVHWAPGVGMLLTGYLLALGLGALLRYREGVVFNLLALKVVEGVRVEAFGALMRQPVAFFDRSSTGHLVARVTQDTEAIKELFVHVLSTVISNGLLVLGVLVMMAWLDLRLMAVASLLVPLVFAAMWTYQKLAAPVVTGLRQRLAELNGQIHESLEGMTVIQQSGRTSDFIRRFAELNERYYRTRMKNVRIDALLLRALMDLISALILVGVLATFGWQSLGGVVEVGVLYAFINYLGRVVEPLIEITQRLNVFQQAMVAGGRVFELIDRPRERRPSDTDLPDVPLHEVRMENVRFGYQSGEPVLQGVDLHCPPGSMTGIVGRTGSGKSTLAQLLMRFYLPDSGVICLGGQPLADIPEARLRRRVMMVEQEPFLFNASLRENLSLGDDWPGPALVLACEQAGLGSLLNRLPRGLDTEIGARGHALSNGERHLLALARALLRRPDLLILDEATATVDSATEAAVQRAIEALRGESTLIIIAHRLSTIRAADQIVVMHHGRIAERGTHDVLLRQGGLYARLEQLQRLSQDASALPD</sequence>
<dbReference type="PROSITE" id="PS50893">
    <property type="entry name" value="ABC_TRANSPORTER_2"/>
    <property type="match status" value="1"/>
</dbReference>
<evidence type="ECO:0000259" key="10">
    <source>
        <dbReference type="PROSITE" id="PS50893"/>
    </source>
</evidence>
<dbReference type="Pfam" id="PF00664">
    <property type="entry name" value="ABC_membrane"/>
    <property type="match status" value="1"/>
</dbReference>
<evidence type="ECO:0000256" key="7">
    <source>
        <dbReference type="ARBA" id="ARBA00022989"/>
    </source>
</evidence>
<protein>
    <submittedName>
        <fullName evidence="12">ABC transporter transmembrane domain-containing protein</fullName>
    </submittedName>
</protein>
<dbReference type="SMART" id="SM00382">
    <property type="entry name" value="AAA"/>
    <property type="match status" value="1"/>
</dbReference>
<name>A0AB39UTV6_9GAMM</name>
<dbReference type="InterPro" id="IPR003439">
    <property type="entry name" value="ABC_transporter-like_ATP-bd"/>
</dbReference>
<evidence type="ECO:0000256" key="5">
    <source>
        <dbReference type="ARBA" id="ARBA00022741"/>
    </source>
</evidence>
<organism evidence="12">
    <name type="scientific">Thermohahella caldifontis</name>
    <dbReference type="NCBI Taxonomy" id="3142973"/>
    <lineage>
        <taxon>Bacteria</taxon>
        <taxon>Pseudomonadati</taxon>
        <taxon>Pseudomonadota</taxon>
        <taxon>Gammaproteobacteria</taxon>
        <taxon>Oceanospirillales</taxon>
        <taxon>Hahellaceae</taxon>
        <taxon>Thermohahella</taxon>
    </lineage>
</organism>
<comment type="subcellular location">
    <subcellularLocation>
        <location evidence="1">Cell membrane</location>
        <topology evidence="1">Multi-pass membrane protein</topology>
    </subcellularLocation>
</comment>